<accession>A0A0L1M7A7</accession>
<dbReference type="Pfam" id="PF14434">
    <property type="entry name" value="Imm6"/>
    <property type="match status" value="1"/>
</dbReference>
<evidence type="ECO:0000313" key="2">
    <source>
        <dbReference type="Proteomes" id="UP000036955"/>
    </source>
</evidence>
<evidence type="ECO:0008006" key="3">
    <source>
        <dbReference type="Google" id="ProtNLM"/>
    </source>
</evidence>
<dbReference type="AlphaFoldDB" id="A0A0L1M7A7"/>
<dbReference type="OrthoDB" id="2219989at2"/>
<name>A0A0L1M7A7_PSESX</name>
<evidence type="ECO:0000313" key="1">
    <source>
        <dbReference type="EMBL" id="KNH24377.1"/>
    </source>
</evidence>
<dbReference type="InterPro" id="IPR025674">
    <property type="entry name" value="Imm6"/>
</dbReference>
<dbReference type="Proteomes" id="UP000036955">
    <property type="component" value="Unassembled WGS sequence"/>
</dbReference>
<dbReference type="PATRIC" id="fig|317.197.peg.3395"/>
<dbReference type="EMBL" id="LFQK01000034">
    <property type="protein sequence ID" value="KNH24377.1"/>
    <property type="molecule type" value="Genomic_DNA"/>
</dbReference>
<sequence>MGNKEAIDLIGGMMWTKKAAVFLLVLDHVLSNLESAAVTHSKCKEAVELCWVWLSDHSVSADRLAYFLDLDEMQNGPLAEHNFKSESLEQDSLILIVLVVGFFAHQAYKVSGQQKKMSASVCEADEGAAEYIVDYIDKVGLINILSVYLSANS</sequence>
<organism evidence="1 2">
    <name type="scientific">Pseudomonas syringae</name>
    <dbReference type="NCBI Taxonomy" id="317"/>
    <lineage>
        <taxon>Bacteria</taxon>
        <taxon>Pseudomonadati</taxon>
        <taxon>Pseudomonadota</taxon>
        <taxon>Gammaproteobacteria</taxon>
        <taxon>Pseudomonadales</taxon>
        <taxon>Pseudomonadaceae</taxon>
        <taxon>Pseudomonas</taxon>
    </lineage>
</organism>
<comment type="caution">
    <text evidence="1">The sequence shown here is derived from an EMBL/GenBank/DDBJ whole genome shotgun (WGS) entry which is preliminary data.</text>
</comment>
<reference evidence="1 2" key="1">
    <citation type="submission" date="2015-06" db="EMBL/GenBank/DDBJ databases">
        <authorList>
            <person name="Hoefler B.C."/>
            <person name="Straight P.D."/>
        </authorList>
    </citation>
    <scope>NUCLEOTIDE SEQUENCE [LARGE SCALE GENOMIC DNA]</scope>
    <source>
        <strain evidence="1 2">Riq4</strain>
    </source>
</reference>
<protein>
    <recommendedName>
        <fullName evidence="3">Immunity protein Imm6</fullName>
    </recommendedName>
</protein>
<proteinExistence type="predicted"/>
<gene>
    <name evidence="1" type="ORF">ACS77_19590</name>
</gene>